<gene>
    <name evidence="2" type="ORF">I8748_33030</name>
</gene>
<evidence type="ECO:0000259" key="1">
    <source>
        <dbReference type="Pfam" id="PF13439"/>
    </source>
</evidence>
<dbReference type="Pfam" id="PF13692">
    <property type="entry name" value="Glyco_trans_1_4"/>
    <property type="match status" value="1"/>
</dbReference>
<organism evidence="2 3">
    <name type="scientific">Amazonocrinis nigriterrae CENA67</name>
    <dbReference type="NCBI Taxonomy" id="2794033"/>
    <lineage>
        <taxon>Bacteria</taxon>
        <taxon>Bacillati</taxon>
        <taxon>Cyanobacteriota</taxon>
        <taxon>Cyanophyceae</taxon>
        <taxon>Nostocales</taxon>
        <taxon>Nostocaceae</taxon>
        <taxon>Amazonocrinis</taxon>
        <taxon>Amazonocrinis nigriterrae</taxon>
    </lineage>
</organism>
<dbReference type="EMBL" id="JAECZC010000107">
    <property type="protein sequence ID" value="MBH8566916.1"/>
    <property type="molecule type" value="Genomic_DNA"/>
</dbReference>
<dbReference type="SUPFAM" id="SSF53756">
    <property type="entry name" value="UDP-Glycosyltransferase/glycogen phosphorylase"/>
    <property type="match status" value="1"/>
</dbReference>
<reference evidence="2 3" key="1">
    <citation type="journal article" date="2021" name="Int. J. Syst. Evol. Microbiol.">
        <title>Amazonocrinis nigriterrae gen. nov., sp. nov., Atlanticothrix silvestris gen. nov., sp. nov. and Dendronalium phyllosphericum gen. nov., sp. nov., nostocacean cyanobacteria from Brazilian environments.</title>
        <authorList>
            <person name="Alvarenga D.O."/>
            <person name="Andreote A.P.D."/>
            <person name="Branco L.H.Z."/>
            <person name="Delbaje E."/>
            <person name="Cruz R.B."/>
            <person name="Varani A.M."/>
            <person name="Fiore M.F."/>
        </authorList>
    </citation>
    <scope>NUCLEOTIDE SEQUENCE [LARGE SCALE GENOMIC DNA]</scope>
    <source>
        <strain evidence="2 3">CENA67</strain>
    </source>
</reference>
<dbReference type="PANTHER" id="PTHR12526">
    <property type="entry name" value="GLYCOSYLTRANSFERASE"/>
    <property type="match status" value="1"/>
</dbReference>
<evidence type="ECO:0000313" key="3">
    <source>
        <dbReference type="Proteomes" id="UP000632766"/>
    </source>
</evidence>
<dbReference type="GO" id="GO:0016757">
    <property type="term" value="F:glycosyltransferase activity"/>
    <property type="evidence" value="ECO:0007669"/>
    <property type="project" value="TreeGrafter"/>
</dbReference>
<keyword evidence="3" id="KW-1185">Reference proteome</keyword>
<dbReference type="Pfam" id="PF13439">
    <property type="entry name" value="Glyco_transf_4"/>
    <property type="match status" value="1"/>
</dbReference>
<protein>
    <submittedName>
        <fullName evidence="2">Glycosyltransferase family 4 protein</fullName>
    </submittedName>
</protein>
<accession>A0A8J7LEN3</accession>
<evidence type="ECO:0000313" key="2">
    <source>
        <dbReference type="EMBL" id="MBH8566916.1"/>
    </source>
</evidence>
<feature type="domain" description="Glycosyltransferase subfamily 4-like N-terminal" evidence="1">
    <location>
        <begin position="52"/>
        <end position="179"/>
    </location>
</feature>
<name>A0A8J7LEN3_9NOST</name>
<dbReference type="Proteomes" id="UP000632766">
    <property type="component" value="Unassembled WGS sequence"/>
</dbReference>
<comment type="caution">
    <text evidence="2">The sequence shown here is derived from an EMBL/GenBank/DDBJ whole genome shotgun (WGS) entry which is preliminary data.</text>
</comment>
<dbReference type="PANTHER" id="PTHR12526:SF590">
    <property type="entry name" value="ALPHA-MALTOSE-1-PHOSPHATE SYNTHASE"/>
    <property type="match status" value="1"/>
</dbReference>
<dbReference type="InterPro" id="IPR028098">
    <property type="entry name" value="Glyco_trans_4-like_N"/>
</dbReference>
<sequence>MFNFGFVVEQALGHVTHYQNLKRWVAEDANIFPSWMPIRRGTNDIWEYMPVIRNNWSLQASLRTRDAIKTAVRMQPLDALFLHTQTLALYAIPFMRQIPTIISTDATPLNYDTIGRAYNHKVGGNSLVEHRKFLWNKSTYHSATAIVAFCQWAKDSLIVDYGVPAEKVRVIPPGVDLEQWNFRRGKIEDQISTNPLRLLFVGGDFARKGGYTLLEAFRNGLNKDCQLDIVTKDANIERELAGIENIRVHRGLTPNSQALKELYAQADIFVFPTQADCLPNAISEAMAVGLPIITTDVGALGEQVEHGVNGLIVPPSDTNALVNAVSNLKSDETKRAAMATASRRIAEERFDARRNYAAIFALMKSISKQNLSQQKARNLSRI</sequence>
<dbReference type="RefSeq" id="WP_198128649.1">
    <property type="nucleotide sequence ID" value="NZ_JAECZC010000107.1"/>
</dbReference>
<dbReference type="Gene3D" id="3.40.50.2000">
    <property type="entry name" value="Glycogen Phosphorylase B"/>
    <property type="match status" value="2"/>
</dbReference>
<proteinExistence type="predicted"/>
<dbReference type="AlphaFoldDB" id="A0A8J7LEN3"/>
<dbReference type="CDD" id="cd03801">
    <property type="entry name" value="GT4_PimA-like"/>
    <property type="match status" value="1"/>
</dbReference>